<evidence type="ECO:0000259" key="1">
    <source>
        <dbReference type="PROSITE" id="PS50106"/>
    </source>
</evidence>
<evidence type="ECO:0000313" key="3">
    <source>
        <dbReference type="Proteomes" id="UP000030665"/>
    </source>
</evidence>
<evidence type="ECO:0000313" key="2">
    <source>
        <dbReference type="EMBL" id="CDW54459.1"/>
    </source>
</evidence>
<accession>A0A077Z3N1</accession>
<feature type="domain" description="PDZ" evidence="1">
    <location>
        <begin position="44"/>
        <end position="132"/>
    </location>
</feature>
<protein>
    <submittedName>
        <fullName evidence="2">PDZ domain containing protein</fullName>
    </submittedName>
</protein>
<dbReference type="SUPFAM" id="SSF50156">
    <property type="entry name" value="PDZ domain-like"/>
    <property type="match status" value="1"/>
</dbReference>
<dbReference type="STRING" id="36087.A0A077Z3N1"/>
<reference evidence="2" key="2">
    <citation type="submission" date="2014-03" db="EMBL/GenBank/DDBJ databases">
        <title>The whipworm genome and dual-species transcriptomics of an intimate host-pathogen interaction.</title>
        <authorList>
            <person name="Foth B.J."/>
            <person name="Tsai I.J."/>
            <person name="Reid A.J."/>
            <person name="Bancroft A.J."/>
            <person name="Nichol S."/>
            <person name="Tracey A."/>
            <person name="Holroyd N."/>
            <person name="Cotton J.A."/>
            <person name="Stanley E.J."/>
            <person name="Zarowiecki M."/>
            <person name="Liu J.Z."/>
            <person name="Huckvale T."/>
            <person name="Cooper P.J."/>
            <person name="Grencis R.K."/>
            <person name="Berriman M."/>
        </authorList>
    </citation>
    <scope>NUCLEOTIDE SEQUENCE [LARGE SCALE GENOMIC DNA]</scope>
</reference>
<dbReference type="AlphaFoldDB" id="A0A077Z3N1"/>
<gene>
    <name evidence="2" type="ORF">TTRE_0000272901</name>
</gene>
<sequence>MKASQDSFSVGSAAQSVSTPGVRSLTLSLPSRLSCQLPDCLIKTVEIVKNKPNLGGNVYSSIQIELGKDGINGCKIKSVDPSGAIYADGRLHIGDLILRINNQDLRYALRAQAKAILRRCSLLKSIRVMYVPAEDIEKYALYRKNMSNHSSCSSLAKLSLRSFPDYYQ</sequence>
<dbReference type="Proteomes" id="UP000030665">
    <property type="component" value="Unassembled WGS sequence"/>
</dbReference>
<organism evidence="2 3">
    <name type="scientific">Trichuris trichiura</name>
    <name type="common">Whipworm</name>
    <name type="synonym">Trichocephalus trichiurus</name>
    <dbReference type="NCBI Taxonomy" id="36087"/>
    <lineage>
        <taxon>Eukaryota</taxon>
        <taxon>Metazoa</taxon>
        <taxon>Ecdysozoa</taxon>
        <taxon>Nematoda</taxon>
        <taxon>Enoplea</taxon>
        <taxon>Dorylaimia</taxon>
        <taxon>Trichinellida</taxon>
        <taxon>Trichuridae</taxon>
        <taxon>Trichuris</taxon>
    </lineage>
</organism>
<dbReference type="Gene3D" id="2.30.42.10">
    <property type="match status" value="1"/>
</dbReference>
<dbReference type="EMBL" id="HG805898">
    <property type="protein sequence ID" value="CDW54459.1"/>
    <property type="molecule type" value="Genomic_DNA"/>
</dbReference>
<keyword evidence="3" id="KW-1185">Reference proteome</keyword>
<dbReference type="OrthoDB" id="6022242at2759"/>
<dbReference type="InterPro" id="IPR036034">
    <property type="entry name" value="PDZ_sf"/>
</dbReference>
<dbReference type="Pfam" id="PF00595">
    <property type="entry name" value="PDZ"/>
    <property type="match status" value="1"/>
</dbReference>
<reference evidence="2" key="1">
    <citation type="submission" date="2014-01" db="EMBL/GenBank/DDBJ databases">
        <authorList>
            <person name="Aslett M."/>
        </authorList>
    </citation>
    <scope>NUCLEOTIDE SEQUENCE</scope>
</reference>
<dbReference type="InterPro" id="IPR001478">
    <property type="entry name" value="PDZ"/>
</dbReference>
<name>A0A077Z3N1_TRITR</name>
<dbReference type="PROSITE" id="PS50106">
    <property type="entry name" value="PDZ"/>
    <property type="match status" value="1"/>
</dbReference>
<proteinExistence type="predicted"/>
<dbReference type="SMART" id="SM00228">
    <property type="entry name" value="PDZ"/>
    <property type="match status" value="1"/>
</dbReference>